<gene>
    <name evidence="2" type="ORF">B1B_04044</name>
</gene>
<reference evidence="2" key="1">
    <citation type="submission" date="2013-08" db="EMBL/GenBank/DDBJ databases">
        <authorList>
            <person name="Mendez C."/>
            <person name="Richter M."/>
            <person name="Ferrer M."/>
            <person name="Sanchez J."/>
        </authorList>
    </citation>
    <scope>NUCLEOTIDE SEQUENCE</scope>
</reference>
<comment type="caution">
    <text evidence="2">The sequence shown here is derived from an EMBL/GenBank/DDBJ whole genome shotgun (WGS) entry which is preliminary data.</text>
</comment>
<feature type="non-terminal residue" evidence="2">
    <location>
        <position position="1"/>
    </location>
</feature>
<dbReference type="SUPFAM" id="SSF53300">
    <property type="entry name" value="vWA-like"/>
    <property type="match status" value="1"/>
</dbReference>
<dbReference type="InterPro" id="IPR036465">
    <property type="entry name" value="vWFA_dom_sf"/>
</dbReference>
<dbReference type="EMBL" id="AUZY01002529">
    <property type="protein sequence ID" value="EQD72098.1"/>
    <property type="molecule type" value="Genomic_DNA"/>
</dbReference>
<accession>T1BU78</accession>
<feature type="region of interest" description="Disordered" evidence="1">
    <location>
        <begin position="169"/>
        <end position="198"/>
    </location>
</feature>
<evidence type="ECO:0000313" key="2">
    <source>
        <dbReference type="EMBL" id="EQD72098.1"/>
    </source>
</evidence>
<protein>
    <submittedName>
        <fullName evidence="2">von Willebrand factor, type A</fullName>
    </submittedName>
</protein>
<proteinExistence type="predicted"/>
<sequence length="198" mass="21815">AKKALLALYVAVRRKYPAATIDVLAFENEVKVLDLVELWECKPGAFTNTAEGLGTAYRLLANSRASRREVYFITDGLPEAYTDALGIVHSGRLDLAMDQALARARELGTLAPLRFSMILLKSDHPEYEAAARAITRTLNGELIVTDPQRLGVELLIRWTRGTETVRRVTTPVPPVAPPRPSSPPGAGRRRRADRRMGG</sequence>
<reference evidence="2" key="2">
    <citation type="journal article" date="2014" name="ISME J.">
        <title>Microbial stratification in low pH oxic and suboxic macroscopic growths along an acid mine drainage.</title>
        <authorList>
            <person name="Mendez-Garcia C."/>
            <person name="Mesa V."/>
            <person name="Sprenger R.R."/>
            <person name="Richter M."/>
            <person name="Diez M.S."/>
            <person name="Solano J."/>
            <person name="Bargiela R."/>
            <person name="Golyshina O.V."/>
            <person name="Manteca A."/>
            <person name="Ramos J.L."/>
            <person name="Gallego J.R."/>
            <person name="Llorente I."/>
            <person name="Martins Dos Santos V.A."/>
            <person name="Jensen O.N."/>
            <person name="Pelaez A.I."/>
            <person name="Sanchez J."/>
            <person name="Ferrer M."/>
        </authorList>
    </citation>
    <scope>NUCLEOTIDE SEQUENCE</scope>
</reference>
<organism evidence="2">
    <name type="scientific">mine drainage metagenome</name>
    <dbReference type="NCBI Taxonomy" id="410659"/>
    <lineage>
        <taxon>unclassified sequences</taxon>
        <taxon>metagenomes</taxon>
        <taxon>ecological metagenomes</taxon>
    </lineage>
</organism>
<feature type="compositionally biased region" description="Basic residues" evidence="1">
    <location>
        <begin position="187"/>
        <end position="198"/>
    </location>
</feature>
<dbReference type="Gene3D" id="3.40.50.410">
    <property type="entry name" value="von Willebrand factor, type A domain"/>
    <property type="match status" value="1"/>
</dbReference>
<name>T1BU78_9ZZZZ</name>
<evidence type="ECO:0000256" key="1">
    <source>
        <dbReference type="SAM" id="MobiDB-lite"/>
    </source>
</evidence>
<dbReference type="AlphaFoldDB" id="T1BU78"/>
<feature type="compositionally biased region" description="Pro residues" evidence="1">
    <location>
        <begin position="171"/>
        <end position="183"/>
    </location>
</feature>